<organism evidence="1">
    <name type="scientific">Leptotrichia alba</name>
    <dbReference type="NCBI Taxonomy" id="3239304"/>
    <lineage>
        <taxon>Bacteria</taxon>
        <taxon>Fusobacteriati</taxon>
        <taxon>Fusobacteriota</taxon>
        <taxon>Fusobacteriia</taxon>
        <taxon>Fusobacteriales</taxon>
        <taxon>Leptotrichiaceae</taxon>
        <taxon>Leptotrichia</taxon>
    </lineage>
</organism>
<dbReference type="EMBL" id="CP165647">
    <property type="protein sequence ID" value="XDU62896.1"/>
    <property type="molecule type" value="Genomic_DNA"/>
</dbReference>
<proteinExistence type="predicted"/>
<protein>
    <submittedName>
        <fullName evidence="1">Uncharacterized protein</fullName>
    </submittedName>
</protein>
<sequence length="210" mass="24661">MKKILFLSIFLIFNLGFSDLNDTIKNHYKNRIILVSKPKESNRKAATGGYIDGKWYAWYDNTFIGKEEVTTEKFHKFKSLEVEVVGMKFNYGDEDQYGDRNLDIYLKVSDFKLTDEYGNIYTPNNYPNEEKKKFIPNIVIDNRDLERYFEHYANDKNLKFIGSEKIDKSSKLVTLDTVPTKLTFLTRQYETVCASNDGKIIYLSCDINRK</sequence>
<dbReference type="RefSeq" id="WP_369716778.1">
    <property type="nucleotide sequence ID" value="NZ_CP165647.1"/>
</dbReference>
<dbReference type="KEGG" id="lala:AB8B28_03335"/>
<evidence type="ECO:0000313" key="1">
    <source>
        <dbReference type="EMBL" id="XDU62896.1"/>
    </source>
</evidence>
<dbReference type="AlphaFoldDB" id="A0AB39V605"/>
<accession>A0AB39V605</accession>
<gene>
    <name evidence="1" type="ORF">AB8B28_03335</name>
</gene>
<reference evidence="1" key="1">
    <citation type="submission" date="2024-07" db="EMBL/GenBank/DDBJ databases">
        <authorList>
            <person name="Li X.-J."/>
            <person name="Wang X."/>
        </authorList>
    </citation>
    <scope>NUCLEOTIDE SEQUENCE</scope>
    <source>
        <strain evidence="1">HSP-536</strain>
    </source>
</reference>
<name>A0AB39V605_9FUSO</name>